<protein>
    <submittedName>
        <fullName evidence="1">Gar1/Naf1 family protein</fullName>
    </submittedName>
</protein>
<reference evidence="1" key="1">
    <citation type="submission" date="2024-03" db="EMBL/GenBank/DDBJ databases">
        <title>Complete genome sequence of Sulfurisphaera javensis strain KD-1.</title>
        <authorList>
            <person name="Sakai H."/>
            <person name="Nur N."/>
            <person name="Suwanto A."/>
            <person name="Kurosawa N."/>
        </authorList>
    </citation>
    <scope>NUCLEOTIDE SEQUENCE</scope>
    <source>
        <strain evidence="1">KD-1</strain>
    </source>
</reference>
<gene>
    <name evidence="1" type="ORF">SJAV_22730</name>
</gene>
<sequence length="92" mass="10586">MTKIRLVEIGEFYKDTLNNKWLLKGNPKVDFSSQEYTGKVLIDEKGNRVGKILDVIGNVNEPYVLVMPISNSKPEGKLYVEFKEKRKGGRRK</sequence>
<dbReference type="InterPro" id="IPR038664">
    <property type="entry name" value="Gar1/Naf1_Cbf5-bd_sf"/>
</dbReference>
<dbReference type="GeneID" id="92355226"/>
<dbReference type="AlphaFoldDB" id="A0AAT9GTY2"/>
<dbReference type="EMBL" id="AP031322">
    <property type="protein sequence ID" value="BFH74329.1"/>
    <property type="molecule type" value="Genomic_DNA"/>
</dbReference>
<dbReference type="NCBIfam" id="NF009627">
    <property type="entry name" value="PRK13149.1-1"/>
    <property type="match status" value="1"/>
</dbReference>
<dbReference type="Gene3D" id="2.40.10.230">
    <property type="entry name" value="Probable tRNA pseudouridine synthase domain"/>
    <property type="match status" value="1"/>
</dbReference>
<dbReference type="RefSeq" id="WP_369609852.1">
    <property type="nucleotide sequence ID" value="NZ_AP031322.1"/>
</dbReference>
<dbReference type="KEGG" id="sjv:SJAV_22730"/>
<name>A0AAT9GTY2_9CREN</name>
<accession>A0AAT9GTY2</accession>
<dbReference type="SUPFAM" id="SSF50447">
    <property type="entry name" value="Translation proteins"/>
    <property type="match status" value="1"/>
</dbReference>
<organism evidence="1">
    <name type="scientific">Sulfurisphaera javensis</name>
    <dbReference type="NCBI Taxonomy" id="2049879"/>
    <lineage>
        <taxon>Archaea</taxon>
        <taxon>Thermoproteota</taxon>
        <taxon>Thermoprotei</taxon>
        <taxon>Sulfolobales</taxon>
        <taxon>Sulfolobaceae</taxon>
        <taxon>Sulfurisphaera</taxon>
    </lineage>
</organism>
<evidence type="ECO:0000313" key="1">
    <source>
        <dbReference type="EMBL" id="BFH74329.1"/>
    </source>
</evidence>
<dbReference type="InterPro" id="IPR009000">
    <property type="entry name" value="Transl_B-barrel_sf"/>
</dbReference>
<proteinExistence type="predicted"/>